<proteinExistence type="predicted"/>
<evidence type="ECO:0000313" key="3">
    <source>
        <dbReference type="Proteomes" id="UP001194580"/>
    </source>
</evidence>
<keyword evidence="3" id="KW-1185">Reference proteome</keyword>
<evidence type="ECO:0000256" key="1">
    <source>
        <dbReference type="SAM" id="MobiDB-lite"/>
    </source>
</evidence>
<organism evidence="2 3">
    <name type="scientific">Linnemannia exigua</name>
    <dbReference type="NCBI Taxonomy" id="604196"/>
    <lineage>
        <taxon>Eukaryota</taxon>
        <taxon>Fungi</taxon>
        <taxon>Fungi incertae sedis</taxon>
        <taxon>Mucoromycota</taxon>
        <taxon>Mortierellomycotina</taxon>
        <taxon>Mortierellomycetes</taxon>
        <taxon>Mortierellales</taxon>
        <taxon>Mortierellaceae</taxon>
        <taxon>Linnemannia</taxon>
    </lineage>
</organism>
<feature type="compositionally biased region" description="Basic and acidic residues" evidence="1">
    <location>
        <begin position="366"/>
        <end position="375"/>
    </location>
</feature>
<comment type="caution">
    <text evidence="2">The sequence shown here is derived from an EMBL/GenBank/DDBJ whole genome shotgun (WGS) entry which is preliminary data.</text>
</comment>
<sequence length="506" mass="56660">MSDKLANNTELPTLQDLAINATDDFLVAPSSTPGFQEDIVMSDDDEQASSILSATQRMQPAQVFDLNTYSVMADANDESDSELTNGLEEALTSMKHDLSVWTKAYRLTLLKIHKNPHDVNRPMWVREAVQLKEVMDRKVADCNNIRGALPLDRLAAPIISDPTAPLTTTFRIDSKKLTLDSGTPRFGDIKHGKGQSFQVLRDPHLFLDGFKTYCENSYGEAPFLASAQRLLCMAILDDQTRQQFTEELSRHGSSSLTWEECEVAFVDSVLTPTERFNTVARVAEIGRRPRESYRNFALRLSRSVRVYRIDDNNSTVLSGIMGSIPSLEMNIIKSSLQKANTQLSEVKLNSISDVLTSLMSLEGPDDSLKRQHSRIDDDDSDDKSDASPSKNNNKRQKRPINRKNDRRGRDKTPTSSSSSSAANKTFNCEHHGENKSHDTKDCRYCTKCKKHGHTAPFCKGDRKPTFDKKGGKFNRNKKEPTFASLSNLAANKQDSMDDDSDDDSSF</sequence>
<name>A0AAD4H185_9FUNG</name>
<reference evidence="2" key="1">
    <citation type="journal article" date="2020" name="Fungal Divers.">
        <title>Resolving the Mortierellaceae phylogeny through synthesis of multi-gene phylogenetics and phylogenomics.</title>
        <authorList>
            <person name="Vandepol N."/>
            <person name="Liber J."/>
            <person name="Desiro A."/>
            <person name="Na H."/>
            <person name="Kennedy M."/>
            <person name="Barry K."/>
            <person name="Grigoriev I.V."/>
            <person name="Miller A.N."/>
            <person name="O'Donnell K."/>
            <person name="Stajich J.E."/>
            <person name="Bonito G."/>
        </authorList>
    </citation>
    <scope>NUCLEOTIDE SEQUENCE</scope>
    <source>
        <strain evidence="2">NRRL 28262</strain>
    </source>
</reference>
<feature type="region of interest" description="Disordered" evidence="1">
    <location>
        <begin position="362"/>
        <end position="506"/>
    </location>
</feature>
<dbReference type="AlphaFoldDB" id="A0AAD4H185"/>
<feature type="non-terminal residue" evidence="2">
    <location>
        <position position="506"/>
    </location>
</feature>
<dbReference type="EMBL" id="JAAAIL010002448">
    <property type="protein sequence ID" value="KAG0257206.1"/>
    <property type="molecule type" value="Genomic_DNA"/>
</dbReference>
<feature type="compositionally biased region" description="Acidic residues" evidence="1">
    <location>
        <begin position="496"/>
        <end position="506"/>
    </location>
</feature>
<dbReference type="Proteomes" id="UP001194580">
    <property type="component" value="Unassembled WGS sequence"/>
</dbReference>
<feature type="compositionally biased region" description="Basic and acidic residues" evidence="1">
    <location>
        <begin position="459"/>
        <end position="480"/>
    </location>
</feature>
<feature type="compositionally biased region" description="Basic residues" evidence="1">
    <location>
        <begin position="392"/>
        <end position="406"/>
    </location>
</feature>
<protein>
    <submittedName>
        <fullName evidence="2">Uncharacterized protein</fullName>
    </submittedName>
</protein>
<gene>
    <name evidence="2" type="ORF">BGZ95_005300</name>
</gene>
<feature type="compositionally biased region" description="Polar residues" evidence="1">
    <location>
        <begin position="483"/>
        <end position="493"/>
    </location>
</feature>
<accession>A0AAD4H185</accession>
<evidence type="ECO:0000313" key="2">
    <source>
        <dbReference type="EMBL" id="KAG0257206.1"/>
    </source>
</evidence>
<feature type="compositionally biased region" description="Basic and acidic residues" evidence="1">
    <location>
        <begin position="427"/>
        <end position="444"/>
    </location>
</feature>